<dbReference type="AlphaFoldDB" id="A0AAD4MSQ7"/>
<evidence type="ECO:0000313" key="1">
    <source>
        <dbReference type="EMBL" id="KAI1705561.1"/>
    </source>
</evidence>
<organism evidence="1 2">
    <name type="scientific">Ditylenchus destructor</name>
    <dbReference type="NCBI Taxonomy" id="166010"/>
    <lineage>
        <taxon>Eukaryota</taxon>
        <taxon>Metazoa</taxon>
        <taxon>Ecdysozoa</taxon>
        <taxon>Nematoda</taxon>
        <taxon>Chromadorea</taxon>
        <taxon>Rhabditida</taxon>
        <taxon>Tylenchina</taxon>
        <taxon>Tylenchomorpha</taxon>
        <taxon>Sphaerularioidea</taxon>
        <taxon>Anguinidae</taxon>
        <taxon>Anguininae</taxon>
        <taxon>Ditylenchus</taxon>
    </lineage>
</organism>
<evidence type="ECO:0000313" key="2">
    <source>
        <dbReference type="Proteomes" id="UP001201812"/>
    </source>
</evidence>
<reference evidence="1" key="1">
    <citation type="submission" date="2022-01" db="EMBL/GenBank/DDBJ databases">
        <title>Genome Sequence Resource for Two Populations of Ditylenchus destructor, the Migratory Endoparasitic Phytonematode.</title>
        <authorList>
            <person name="Zhang H."/>
            <person name="Lin R."/>
            <person name="Xie B."/>
        </authorList>
    </citation>
    <scope>NUCLEOTIDE SEQUENCE</scope>
    <source>
        <strain evidence="1">BazhouSP</strain>
    </source>
</reference>
<protein>
    <submittedName>
        <fullName evidence="1">Uncharacterized protein</fullName>
    </submittedName>
</protein>
<keyword evidence="2" id="KW-1185">Reference proteome</keyword>
<comment type="caution">
    <text evidence="1">The sequence shown here is derived from an EMBL/GenBank/DDBJ whole genome shotgun (WGS) entry which is preliminary data.</text>
</comment>
<proteinExistence type="predicted"/>
<name>A0AAD4MSQ7_9BILA</name>
<accession>A0AAD4MSQ7</accession>
<dbReference type="Proteomes" id="UP001201812">
    <property type="component" value="Unassembled WGS sequence"/>
</dbReference>
<gene>
    <name evidence="1" type="ORF">DdX_13525</name>
</gene>
<dbReference type="EMBL" id="JAKKPZ010000055">
    <property type="protein sequence ID" value="KAI1705561.1"/>
    <property type="molecule type" value="Genomic_DNA"/>
</dbReference>
<sequence>MGNTFSILPRWREKLPRTKVIISDDCWIDVLKFLTCAQWFEKRFISSQINGMARRNISHLPREIYESAILGEDYPGPKLRQVVNDAIVAFGVIIPQSKLEQWFVNRGISLECRVKFHMPIEAIPIEKVLLGKHSDYTDMCILGPARQNGSAVVFYSQFCQTKKFSWASLDHFLTFLFHPLTYVKKVEMFAVDQKFIDAVKEKIMDNSPTPGNTMHPQKCIKNRPLYIHCETFSLLYKTGMSVQNLRDILTWLQRNVRADSLRMSSVGMISGIYAHSPDSDAVCRIMTNFVFGSLRICAKRELRIRLVIMTNLLNSLVQEFWTLPQIEREIPMIVLELFFTDVMKIVRELGPKVIHQEVDSQGVFLYVFENGTNRMRISFCEMSDNPCFLKLYECSVKFYAL</sequence>